<evidence type="ECO:0000313" key="12">
    <source>
        <dbReference type="EMBL" id="NWX93960.1"/>
    </source>
</evidence>
<dbReference type="InterPro" id="IPR000725">
    <property type="entry name" value="Olfact_rcpt"/>
</dbReference>
<dbReference type="PRINTS" id="PR00237">
    <property type="entry name" value="GPCRRHODOPSN"/>
</dbReference>
<dbReference type="InterPro" id="IPR017452">
    <property type="entry name" value="GPCR_Rhodpsn_7TM"/>
</dbReference>
<feature type="non-terminal residue" evidence="12">
    <location>
        <position position="1"/>
    </location>
</feature>
<keyword evidence="2" id="KW-1003">Cell membrane</keyword>
<keyword evidence="3 10" id="KW-0812">Transmembrane</keyword>
<evidence type="ECO:0000256" key="10">
    <source>
        <dbReference type="SAM" id="Phobius"/>
    </source>
</evidence>
<reference evidence="12 13" key="1">
    <citation type="submission" date="2019-09" db="EMBL/GenBank/DDBJ databases">
        <title>Bird 10,000 Genomes (B10K) Project - Family phase.</title>
        <authorList>
            <person name="Zhang G."/>
        </authorList>
    </citation>
    <scope>NUCLEOTIDE SEQUENCE [LARGE SCALE GENOMIC DNA]</scope>
    <source>
        <strain evidence="12">B10K-MSB-04</strain>
    </source>
</reference>
<dbReference type="InterPro" id="IPR000276">
    <property type="entry name" value="GPCR_Rhodpsn"/>
</dbReference>
<feature type="non-terminal residue" evidence="12">
    <location>
        <position position="216"/>
    </location>
</feature>
<dbReference type="Pfam" id="PF00001">
    <property type="entry name" value="7tm_1"/>
    <property type="match status" value="1"/>
</dbReference>
<accession>A0A7K7ACQ4</accession>
<keyword evidence="8" id="KW-0675">Receptor</keyword>
<dbReference type="SUPFAM" id="SSF81321">
    <property type="entry name" value="Family A G protein-coupled receptor-like"/>
    <property type="match status" value="1"/>
</dbReference>
<evidence type="ECO:0000256" key="8">
    <source>
        <dbReference type="ARBA" id="ARBA00023170"/>
    </source>
</evidence>
<keyword evidence="9" id="KW-0807">Transducer</keyword>
<feature type="transmembrane region" description="Helical" evidence="10">
    <location>
        <begin position="174"/>
        <end position="196"/>
    </location>
</feature>
<dbReference type="Proteomes" id="UP000538817">
    <property type="component" value="Unassembled WGS sequence"/>
</dbReference>
<dbReference type="InterPro" id="IPR050516">
    <property type="entry name" value="Olfactory_GPCR"/>
</dbReference>
<dbReference type="PROSITE" id="PS50262">
    <property type="entry name" value="G_PROTEIN_RECEP_F1_2"/>
    <property type="match status" value="1"/>
</dbReference>
<dbReference type="AlphaFoldDB" id="A0A7K7ACQ4"/>
<evidence type="ECO:0000256" key="5">
    <source>
        <dbReference type="ARBA" id="ARBA00022989"/>
    </source>
</evidence>
<evidence type="ECO:0000256" key="3">
    <source>
        <dbReference type="ARBA" id="ARBA00022692"/>
    </source>
</evidence>
<organism evidence="12 13">
    <name type="scientific">Nothoprocta pentlandii</name>
    <dbReference type="NCBI Taxonomy" id="2585814"/>
    <lineage>
        <taxon>Eukaryota</taxon>
        <taxon>Metazoa</taxon>
        <taxon>Chordata</taxon>
        <taxon>Craniata</taxon>
        <taxon>Vertebrata</taxon>
        <taxon>Euteleostomi</taxon>
        <taxon>Archelosauria</taxon>
        <taxon>Archosauria</taxon>
        <taxon>Dinosauria</taxon>
        <taxon>Saurischia</taxon>
        <taxon>Theropoda</taxon>
        <taxon>Coelurosauria</taxon>
        <taxon>Aves</taxon>
        <taxon>Palaeognathae</taxon>
        <taxon>Tinamiformes</taxon>
        <taxon>Tinamidae</taxon>
        <taxon>Nothoprocta</taxon>
    </lineage>
</organism>
<feature type="domain" description="G-protein coupled receptors family 1 profile" evidence="11">
    <location>
        <begin position="19"/>
        <end position="216"/>
    </location>
</feature>
<keyword evidence="6" id="KW-0297">G-protein coupled receptor</keyword>
<dbReference type="GO" id="GO:0004930">
    <property type="term" value="F:G protein-coupled receptor activity"/>
    <property type="evidence" value="ECO:0007669"/>
    <property type="project" value="UniProtKB-KW"/>
</dbReference>
<protein>
    <submittedName>
        <fullName evidence="12">O14AG protein</fullName>
    </submittedName>
</protein>
<evidence type="ECO:0000259" key="11">
    <source>
        <dbReference type="PROSITE" id="PS50262"/>
    </source>
</evidence>
<comment type="caution">
    <text evidence="12">The sequence shown here is derived from an EMBL/GenBank/DDBJ whole genome shotgun (WGS) entry which is preliminary data.</text>
</comment>
<evidence type="ECO:0000313" key="13">
    <source>
        <dbReference type="Proteomes" id="UP000538817"/>
    </source>
</evidence>
<keyword evidence="13" id="KW-1185">Reference proteome</keyword>
<dbReference type="EMBL" id="VZSG01001726">
    <property type="protein sequence ID" value="NWX93960.1"/>
    <property type="molecule type" value="Genomic_DNA"/>
</dbReference>
<feature type="transmembrane region" description="Helical" evidence="10">
    <location>
        <begin position="12"/>
        <end position="30"/>
    </location>
</feature>
<keyword evidence="7 10" id="KW-0472">Membrane</keyword>
<evidence type="ECO:0000256" key="1">
    <source>
        <dbReference type="ARBA" id="ARBA00004651"/>
    </source>
</evidence>
<dbReference type="PRINTS" id="PR00245">
    <property type="entry name" value="OLFACTORYR"/>
</dbReference>
<evidence type="ECO:0000256" key="7">
    <source>
        <dbReference type="ARBA" id="ARBA00023136"/>
    </source>
</evidence>
<keyword evidence="5 10" id="KW-1133">Transmembrane helix</keyword>
<comment type="subcellular location">
    <subcellularLocation>
        <location evidence="1">Cell membrane</location>
        <topology evidence="1">Multi-pass membrane protein</topology>
    </subcellularLocation>
</comment>
<dbReference type="Gene3D" id="1.20.1070.10">
    <property type="entry name" value="Rhodopsin 7-helix transmembrane proteins"/>
    <property type="match status" value="1"/>
</dbReference>
<name>A0A7K7ACQ4_9AVES</name>
<dbReference type="FunFam" id="1.20.1070.10:FF:000015">
    <property type="entry name" value="Olfactory receptor"/>
    <property type="match status" value="1"/>
</dbReference>
<sequence>VQDNDMTPFRVIYLAAVLGNGLIITAMACNHRLHTPIYFFLLNLSLLDLGSISTAVLRSMANSFWDTRAISYLGCAAQVLSFTFFILAEYYLLTVMAYDHYDAICRPLHYGTFMDSRACVKMAAAAWATSWLFAVLHTANTFSLPLCQGNAVEQFCEIPQILKVSSSDSYIREVGVIVSSSCIAFGCFVFIVLSYVQIFRAVLRIPSEQGQHKAFS</sequence>
<dbReference type="GO" id="GO:0004984">
    <property type="term" value="F:olfactory receptor activity"/>
    <property type="evidence" value="ECO:0007669"/>
    <property type="project" value="InterPro"/>
</dbReference>
<evidence type="ECO:0000256" key="2">
    <source>
        <dbReference type="ARBA" id="ARBA00022475"/>
    </source>
</evidence>
<evidence type="ECO:0000256" key="9">
    <source>
        <dbReference type="ARBA" id="ARBA00023224"/>
    </source>
</evidence>
<evidence type="ECO:0000256" key="6">
    <source>
        <dbReference type="ARBA" id="ARBA00023040"/>
    </source>
</evidence>
<feature type="transmembrane region" description="Helical" evidence="10">
    <location>
        <begin position="37"/>
        <end position="57"/>
    </location>
</feature>
<feature type="transmembrane region" description="Helical" evidence="10">
    <location>
        <begin position="69"/>
        <end position="98"/>
    </location>
</feature>
<evidence type="ECO:0000256" key="4">
    <source>
        <dbReference type="ARBA" id="ARBA00022725"/>
    </source>
</evidence>
<gene>
    <name evidence="12" type="primary">Or14a16_2</name>
    <name evidence="12" type="ORF">NOTPEN_R05611</name>
</gene>
<keyword evidence="4" id="KW-0716">Sensory transduction</keyword>
<proteinExistence type="predicted"/>
<keyword evidence="4" id="KW-0552">Olfaction</keyword>
<dbReference type="GO" id="GO:0005886">
    <property type="term" value="C:plasma membrane"/>
    <property type="evidence" value="ECO:0007669"/>
    <property type="project" value="UniProtKB-SubCell"/>
</dbReference>
<dbReference type="PANTHER" id="PTHR26452">
    <property type="entry name" value="OLFACTORY RECEPTOR"/>
    <property type="match status" value="1"/>
</dbReference>